<evidence type="ECO:0000313" key="2">
    <source>
        <dbReference type="EMBL" id="AHW84516.1"/>
    </source>
</evidence>
<protein>
    <submittedName>
        <fullName evidence="2">XmtO</fullName>
    </submittedName>
</protein>
<dbReference type="PANTHER" id="PTHR35565:SF1">
    <property type="entry name" value="TYPE VI SECRETION SYSTEM CONTRACTILE SHEATH LARGE SUBUNIT"/>
    <property type="match status" value="1"/>
</dbReference>
<dbReference type="PANTHER" id="PTHR35565">
    <property type="entry name" value="CYTOPLASMIC PROTEIN-RELATED"/>
    <property type="match status" value="1"/>
</dbReference>
<sequence>MSVKEEIAPVSASQTAAPPSLLDEIMAQTRVQPKSESYDITRQGVSAFIAAMLQGDSSAEPINILAVDAMIADIDARTSRQMDAIIHAPEFQELESLLRSLKLLVERADTRENIKVHFLNVTQEELLDDFEFAPEITQSAYYKHVYSSGYGQFGGEPVAAVIGNFAFKNTTPDMKLLKYISQVSAMAHSPFLSSVSSEFFGLDSWTELPGIKEPGAIFEGPAYSRWRALRESEDSRYLGLTAPPVPAAPPLLTG</sequence>
<reference evidence="2" key="1">
    <citation type="journal article" date="2014" name="Infect. Immun.">
        <title>Two Functional Type VI Secretion Systems in Avian Pathogenic Escherichia coli Are Involved in Different Pathogenic Pathways.</title>
        <authorList>
            <person name="Ma J."/>
            <person name="Bao Y."/>
            <person name="Sun M."/>
            <person name="Dong W."/>
            <person name="Pan Z."/>
            <person name="Zhang W."/>
            <person name="Lu C."/>
            <person name="Yao H."/>
        </authorList>
    </citation>
    <scope>NUCLEOTIDE SEQUENCE</scope>
    <source>
        <strain evidence="2">TW-XM</strain>
    </source>
</reference>
<dbReference type="InterPro" id="IPR044031">
    <property type="entry name" value="TssC1_N"/>
</dbReference>
<organism evidence="2">
    <name type="scientific">Escherichia coli</name>
    <dbReference type="NCBI Taxonomy" id="562"/>
    <lineage>
        <taxon>Bacteria</taxon>
        <taxon>Pseudomonadati</taxon>
        <taxon>Pseudomonadota</taxon>
        <taxon>Gammaproteobacteria</taxon>
        <taxon>Enterobacterales</taxon>
        <taxon>Enterobacteriaceae</taxon>
        <taxon>Escherichia</taxon>
    </lineage>
</organism>
<proteinExistence type="predicted"/>
<dbReference type="EMBL" id="KF678350">
    <property type="protein sequence ID" value="AHW84516.1"/>
    <property type="molecule type" value="Genomic_DNA"/>
</dbReference>
<dbReference type="AlphaFoldDB" id="X5FDV6"/>
<evidence type="ECO:0000259" key="1">
    <source>
        <dbReference type="Pfam" id="PF05943"/>
    </source>
</evidence>
<dbReference type="InterPro" id="IPR010269">
    <property type="entry name" value="T6SS_TssC-like"/>
</dbReference>
<gene>
    <name evidence="2" type="primary">xmtO</name>
</gene>
<dbReference type="Pfam" id="PF05943">
    <property type="entry name" value="VipB"/>
    <property type="match status" value="1"/>
</dbReference>
<accession>X5FDV6</accession>
<name>X5FDV6_ECOLX</name>
<feature type="domain" description="TssC1 N-terminal" evidence="1">
    <location>
        <begin position="68"/>
        <end position="245"/>
    </location>
</feature>
<dbReference type="NCBIfam" id="TIGR03355">
    <property type="entry name" value="VI_chp_2"/>
    <property type="match status" value="1"/>
</dbReference>